<dbReference type="Proteomes" id="UP001530400">
    <property type="component" value="Unassembled WGS sequence"/>
</dbReference>
<dbReference type="EMBL" id="JALLPJ020001189">
    <property type="protein sequence ID" value="KAL3774547.1"/>
    <property type="molecule type" value="Genomic_DNA"/>
</dbReference>
<proteinExistence type="predicted"/>
<feature type="compositionally biased region" description="Basic and acidic residues" evidence="1">
    <location>
        <begin position="1"/>
        <end position="10"/>
    </location>
</feature>
<evidence type="ECO:0000313" key="3">
    <source>
        <dbReference type="Proteomes" id="UP001530400"/>
    </source>
</evidence>
<gene>
    <name evidence="2" type="ORF">ACHAWO_003998</name>
</gene>
<dbReference type="AlphaFoldDB" id="A0ABD3NHS3"/>
<reference evidence="2 3" key="1">
    <citation type="submission" date="2024-10" db="EMBL/GenBank/DDBJ databases">
        <title>Updated reference genomes for cyclostephanoid diatoms.</title>
        <authorList>
            <person name="Roberts W.R."/>
            <person name="Alverson A.J."/>
        </authorList>
    </citation>
    <scope>NUCLEOTIDE SEQUENCE [LARGE SCALE GENOMIC DNA]</scope>
    <source>
        <strain evidence="2 3">AJA010-31</strain>
    </source>
</reference>
<comment type="caution">
    <text evidence="2">The sequence shown here is derived from an EMBL/GenBank/DDBJ whole genome shotgun (WGS) entry which is preliminary data.</text>
</comment>
<evidence type="ECO:0000256" key="1">
    <source>
        <dbReference type="SAM" id="MobiDB-lite"/>
    </source>
</evidence>
<protein>
    <recommendedName>
        <fullName evidence="4">AP2/ERF domain-containing protein</fullName>
    </recommendedName>
</protein>
<feature type="region of interest" description="Disordered" evidence="1">
    <location>
        <begin position="238"/>
        <end position="262"/>
    </location>
</feature>
<feature type="compositionally biased region" description="Polar residues" evidence="1">
    <location>
        <begin position="99"/>
        <end position="108"/>
    </location>
</feature>
<evidence type="ECO:0000313" key="2">
    <source>
        <dbReference type="EMBL" id="KAL3774547.1"/>
    </source>
</evidence>
<organism evidence="2 3">
    <name type="scientific">Cyclotella atomus</name>
    <dbReference type="NCBI Taxonomy" id="382360"/>
    <lineage>
        <taxon>Eukaryota</taxon>
        <taxon>Sar</taxon>
        <taxon>Stramenopiles</taxon>
        <taxon>Ochrophyta</taxon>
        <taxon>Bacillariophyta</taxon>
        <taxon>Coscinodiscophyceae</taxon>
        <taxon>Thalassiosirophycidae</taxon>
        <taxon>Stephanodiscales</taxon>
        <taxon>Stephanodiscaceae</taxon>
        <taxon>Cyclotella</taxon>
    </lineage>
</organism>
<accession>A0ABD3NHS3</accession>
<keyword evidence="3" id="KW-1185">Reference proteome</keyword>
<feature type="region of interest" description="Disordered" evidence="1">
    <location>
        <begin position="85"/>
        <end position="109"/>
    </location>
</feature>
<feature type="region of interest" description="Disordered" evidence="1">
    <location>
        <begin position="1"/>
        <end position="21"/>
    </location>
</feature>
<evidence type="ECO:0008006" key="4">
    <source>
        <dbReference type="Google" id="ProtNLM"/>
    </source>
</evidence>
<sequence length="262" mass="29465">MSLSKTHIDEVGWQQQQQGENEGRTDYIYIGNEANARDGMDINNKKITGCGFRENEDYIVEQGAADSRRLYQLELNETMKASESLATLPGASPQRENVKSTANSTASSRLPALHATPLKRSSSYRGFSWHMNKKKFDVRVQLGGCMYLLGENSIEEDAALAYNKALVALNMDRTRHKNFSSFKDYQEARRIEIESRSDINDLHSLEEVGKEIDEIVVKKFSNASIRVAAARKSAKPKSAFIGTSRNGSKWKARRGFKGTQYP</sequence>
<name>A0ABD3NHS3_9STRA</name>